<evidence type="ECO:0000313" key="4">
    <source>
        <dbReference type="Proteomes" id="UP000007305"/>
    </source>
</evidence>
<gene>
    <name evidence="3" type="primary">LOC100282394</name>
</gene>
<keyword evidence="4" id="KW-1185">Reference proteome</keyword>
<dbReference type="InParanoid" id="A0A804MEC3"/>
<evidence type="ECO:0000313" key="3">
    <source>
        <dbReference type="EnsemblPlants" id="Zm00001eb079040_P001"/>
    </source>
</evidence>
<reference evidence="4" key="1">
    <citation type="submission" date="2015-12" db="EMBL/GenBank/DDBJ databases">
        <title>Update maize B73 reference genome by single molecule sequencing technologies.</title>
        <authorList>
            <consortium name="Maize Genome Sequencing Project"/>
            <person name="Ware D."/>
        </authorList>
    </citation>
    <scope>NUCLEOTIDE SEQUENCE [LARGE SCALE GENOMIC DNA]</scope>
    <source>
        <strain evidence="4">cv. B73</strain>
    </source>
</reference>
<keyword evidence="2" id="KW-0812">Transmembrane</keyword>
<evidence type="ECO:0000256" key="2">
    <source>
        <dbReference type="SAM" id="Phobius"/>
    </source>
</evidence>
<reference evidence="3" key="3">
    <citation type="submission" date="2021-05" db="UniProtKB">
        <authorList>
            <consortium name="EnsemblPlants"/>
        </authorList>
    </citation>
    <scope>IDENTIFICATION</scope>
    <source>
        <strain evidence="3">cv. B73</strain>
    </source>
</reference>
<dbReference type="AlphaFoldDB" id="A0A804MEC3"/>
<sequence length="223" mass="23741">MVADARLHARRRHHPGAGAGLRLRHVRPQPGPAGGGPHALLRSRVPPPQGSQVHEQHRRLAPREPHALPLLLQARLPRVTVEGADDIGSTDRARATASTVVDVDVDVGFGGSGAEAVGVVGAGATAATVVGPGKTAVSTVDMIPGRATVWVSVVKTHDRAWMGQCWSVFWISSSRGSLRILSSFLSLHALLELVKGYCISLMVWIGSHGVIYFFFCYVGTEQT</sequence>
<reference evidence="3" key="2">
    <citation type="submission" date="2019-07" db="EMBL/GenBank/DDBJ databases">
        <authorList>
            <person name="Seetharam A."/>
            <person name="Woodhouse M."/>
            <person name="Cannon E."/>
        </authorList>
    </citation>
    <scope>NUCLEOTIDE SEQUENCE [LARGE SCALE GENOMIC DNA]</scope>
    <source>
        <strain evidence="3">cv. B73</strain>
    </source>
</reference>
<dbReference type="Proteomes" id="UP000007305">
    <property type="component" value="Chromosome 2"/>
</dbReference>
<accession>A0A804MEC3</accession>
<organism evidence="3 4">
    <name type="scientific">Zea mays</name>
    <name type="common">Maize</name>
    <dbReference type="NCBI Taxonomy" id="4577"/>
    <lineage>
        <taxon>Eukaryota</taxon>
        <taxon>Viridiplantae</taxon>
        <taxon>Streptophyta</taxon>
        <taxon>Embryophyta</taxon>
        <taxon>Tracheophyta</taxon>
        <taxon>Spermatophyta</taxon>
        <taxon>Magnoliopsida</taxon>
        <taxon>Liliopsida</taxon>
        <taxon>Poales</taxon>
        <taxon>Poaceae</taxon>
        <taxon>PACMAD clade</taxon>
        <taxon>Panicoideae</taxon>
        <taxon>Andropogonodae</taxon>
        <taxon>Andropogoneae</taxon>
        <taxon>Tripsacinae</taxon>
        <taxon>Zea</taxon>
    </lineage>
</organism>
<dbReference type="Gramene" id="Zm00001eb079040_T001">
    <property type="protein sequence ID" value="Zm00001eb079040_P001"/>
    <property type="gene ID" value="Zm00001eb079040"/>
</dbReference>
<dbReference type="EnsemblPlants" id="Zm00001eb079040_T001">
    <property type="protein sequence ID" value="Zm00001eb079040_P001"/>
    <property type="gene ID" value="Zm00001eb079040"/>
</dbReference>
<keyword evidence="2" id="KW-1133">Transmembrane helix</keyword>
<keyword evidence="2" id="KW-0472">Membrane</keyword>
<feature type="region of interest" description="Disordered" evidence="1">
    <location>
        <begin position="1"/>
        <end position="64"/>
    </location>
</feature>
<proteinExistence type="predicted"/>
<protein>
    <submittedName>
        <fullName evidence="3">Uncharacterized protein</fullName>
    </submittedName>
</protein>
<evidence type="ECO:0000256" key="1">
    <source>
        <dbReference type="SAM" id="MobiDB-lite"/>
    </source>
</evidence>
<name>A0A804MEC3_MAIZE</name>
<feature type="transmembrane region" description="Helical" evidence="2">
    <location>
        <begin position="201"/>
        <end position="220"/>
    </location>
</feature>